<feature type="coiled-coil region" evidence="5">
    <location>
        <begin position="405"/>
        <end position="439"/>
    </location>
</feature>
<dbReference type="GO" id="GO:0007165">
    <property type="term" value="P:signal transduction"/>
    <property type="evidence" value="ECO:0007669"/>
    <property type="project" value="UniProtKB-KW"/>
</dbReference>
<dbReference type="GO" id="GO:0016020">
    <property type="term" value="C:membrane"/>
    <property type="evidence" value="ECO:0007669"/>
    <property type="project" value="UniProtKB-SubCell"/>
</dbReference>
<keyword evidence="10" id="KW-1185">Reference proteome</keyword>
<comment type="subcellular location">
    <subcellularLocation>
        <location evidence="1">Membrane</location>
    </subcellularLocation>
</comment>
<dbReference type="PANTHER" id="PTHR32089:SF112">
    <property type="entry name" value="LYSOZYME-LIKE PROTEIN-RELATED"/>
    <property type="match status" value="1"/>
</dbReference>
<dbReference type="SMART" id="SM00283">
    <property type="entry name" value="MA"/>
    <property type="match status" value="1"/>
</dbReference>
<feature type="transmembrane region" description="Helical" evidence="6">
    <location>
        <begin position="259"/>
        <end position="286"/>
    </location>
</feature>
<protein>
    <submittedName>
        <fullName evidence="9">Methyl-accepting chemotaxis protein</fullName>
    </submittedName>
</protein>
<keyword evidence="5" id="KW-0175">Coiled coil</keyword>
<gene>
    <name evidence="9" type="ORF">J5O05_05975</name>
</gene>
<dbReference type="AlphaFoldDB" id="A0A975DIM7"/>
<dbReference type="EMBL" id="CP072133">
    <property type="protein sequence ID" value="QTH72390.1"/>
    <property type="molecule type" value="Genomic_DNA"/>
</dbReference>
<keyword evidence="2 4" id="KW-0807">Transducer</keyword>
<reference evidence="9" key="1">
    <citation type="submission" date="2021-03" db="EMBL/GenBank/DDBJ databases">
        <title>Complete Genome of Pseudoalteromonas xiamenensis STKMTI.2, a new potential marine bacterium producing anti-Vibrio compounds.</title>
        <authorList>
            <person name="Handayani D.P."/>
            <person name="Isnansetyo A."/>
            <person name="Istiqomah I."/>
            <person name="Jumina J."/>
        </authorList>
    </citation>
    <scope>NUCLEOTIDE SEQUENCE</scope>
    <source>
        <strain evidence="9">STKMTI.2</strain>
    </source>
</reference>
<dbReference type="KEGG" id="pxi:J5O05_05975"/>
<evidence type="ECO:0000313" key="10">
    <source>
        <dbReference type="Proteomes" id="UP000664904"/>
    </source>
</evidence>
<organism evidence="9 10">
    <name type="scientific">Pseudoalteromonas xiamenensis</name>
    <dbReference type="NCBI Taxonomy" id="882626"/>
    <lineage>
        <taxon>Bacteria</taxon>
        <taxon>Pseudomonadati</taxon>
        <taxon>Pseudomonadota</taxon>
        <taxon>Gammaproteobacteria</taxon>
        <taxon>Alteromonadales</taxon>
        <taxon>Pseudoalteromonadaceae</taxon>
        <taxon>Pseudoalteromonas</taxon>
    </lineage>
</organism>
<proteinExistence type="inferred from homology"/>
<dbReference type="InterPro" id="IPR004089">
    <property type="entry name" value="MCPsignal_dom"/>
</dbReference>
<name>A0A975DIM7_9GAMM</name>
<feature type="domain" description="Methyl-accepting transducer" evidence="7">
    <location>
        <begin position="341"/>
        <end position="577"/>
    </location>
</feature>
<evidence type="ECO:0000313" key="9">
    <source>
        <dbReference type="EMBL" id="QTH72390.1"/>
    </source>
</evidence>
<dbReference type="InterPro" id="IPR004090">
    <property type="entry name" value="Chemotax_Me-accpt_rcpt"/>
</dbReference>
<keyword evidence="6" id="KW-0812">Transmembrane</keyword>
<evidence type="ECO:0000256" key="5">
    <source>
        <dbReference type="SAM" id="Coils"/>
    </source>
</evidence>
<dbReference type="RefSeq" id="WP_208844015.1">
    <property type="nucleotide sequence ID" value="NZ_CP072133.1"/>
</dbReference>
<evidence type="ECO:0000256" key="2">
    <source>
        <dbReference type="ARBA" id="ARBA00023224"/>
    </source>
</evidence>
<evidence type="ECO:0000256" key="4">
    <source>
        <dbReference type="PROSITE-ProRule" id="PRU00284"/>
    </source>
</evidence>
<dbReference type="Gene3D" id="1.10.287.950">
    <property type="entry name" value="Methyl-accepting chemotaxis protein"/>
    <property type="match status" value="1"/>
</dbReference>
<dbReference type="PROSITE" id="PS50885">
    <property type="entry name" value="HAMP"/>
    <property type="match status" value="1"/>
</dbReference>
<evidence type="ECO:0000256" key="1">
    <source>
        <dbReference type="ARBA" id="ARBA00004370"/>
    </source>
</evidence>
<accession>A0A975DIM7</accession>
<keyword evidence="6" id="KW-0472">Membrane</keyword>
<evidence type="ECO:0000259" key="8">
    <source>
        <dbReference type="PROSITE" id="PS50885"/>
    </source>
</evidence>
<sequence>MAHPSSFAQPAMRLMSHLSYKNKMSLVFSIFLAPLLLSLFFLNASLSTEISRLARQSQGLTLYAPLLDALFNNQNQVSLNTPLKNQFALNEETPADLLEQVSQRSNLAIDPVINRNYLNRALVESLPRLAAEISHLNRDAEQVLNSGAFTPDTFISLSNTHKAMPKVFALFEAKLNVAMQGENGKIFALSNELTSLSRAIQNFTNAIQSGMLVPDELALSLAQLRPLQNQVKTALDSFVSKALPAMQNSLDAELNQKRWIQLSVLIASLVCLAVAMYLMMGFYLAIMTTLNNFSAVAKLASKGDLTARAVTAGQDELSDIIVQFNQLLDSFKEVLSHFTKSSAQVNESTTSLTALSNSTKQDVANQQHRLQAIHHALDDLNGAGNQVIDATQHAQTLAIKTADEVNQGNQNMHQLADQMTRLQQEFEQSRIALDKLALDAQNIGKVSQAISEIAEQTNLLALNAAIEAARAGEQGRGFAVVADEVRTLAKRTQQQTEEIHAIIASLQQASSQTQTQMRQSVEQMHSGVEAALSTKSMLEAVQSSMQEICDQGTQIARLVEQQASATNTALADAVSINELAEHTFTSANQTQTNVKQLEGVSKSLQKQVSQYKV</sequence>
<dbReference type="GO" id="GO:0004888">
    <property type="term" value="F:transmembrane signaling receptor activity"/>
    <property type="evidence" value="ECO:0007669"/>
    <property type="project" value="InterPro"/>
</dbReference>
<dbReference type="PROSITE" id="PS50111">
    <property type="entry name" value="CHEMOTAXIS_TRANSDUC_2"/>
    <property type="match status" value="1"/>
</dbReference>
<comment type="similarity">
    <text evidence="3">Belongs to the methyl-accepting chemotaxis (MCP) protein family.</text>
</comment>
<dbReference type="SUPFAM" id="SSF58104">
    <property type="entry name" value="Methyl-accepting chemotaxis protein (MCP) signaling domain"/>
    <property type="match status" value="1"/>
</dbReference>
<dbReference type="GO" id="GO:0006935">
    <property type="term" value="P:chemotaxis"/>
    <property type="evidence" value="ECO:0007669"/>
    <property type="project" value="InterPro"/>
</dbReference>
<keyword evidence="6" id="KW-1133">Transmembrane helix</keyword>
<dbReference type="FunFam" id="1.10.287.950:FF:000001">
    <property type="entry name" value="Methyl-accepting chemotaxis sensory transducer"/>
    <property type="match status" value="1"/>
</dbReference>
<dbReference type="PANTHER" id="PTHR32089">
    <property type="entry name" value="METHYL-ACCEPTING CHEMOTAXIS PROTEIN MCPB"/>
    <property type="match status" value="1"/>
</dbReference>
<evidence type="ECO:0000259" key="7">
    <source>
        <dbReference type="PROSITE" id="PS50111"/>
    </source>
</evidence>
<dbReference type="Proteomes" id="UP000664904">
    <property type="component" value="Chromosome"/>
</dbReference>
<evidence type="ECO:0000256" key="6">
    <source>
        <dbReference type="SAM" id="Phobius"/>
    </source>
</evidence>
<feature type="domain" description="HAMP" evidence="8">
    <location>
        <begin position="284"/>
        <end position="336"/>
    </location>
</feature>
<dbReference type="PRINTS" id="PR00260">
    <property type="entry name" value="CHEMTRNSDUCR"/>
</dbReference>
<evidence type="ECO:0000256" key="3">
    <source>
        <dbReference type="ARBA" id="ARBA00029447"/>
    </source>
</evidence>
<dbReference type="Pfam" id="PF00015">
    <property type="entry name" value="MCPsignal"/>
    <property type="match status" value="1"/>
</dbReference>
<dbReference type="InterPro" id="IPR003660">
    <property type="entry name" value="HAMP_dom"/>
</dbReference>